<evidence type="ECO:0000313" key="2">
    <source>
        <dbReference type="Proteomes" id="UP000572907"/>
    </source>
</evidence>
<gene>
    <name evidence="1" type="ORF">FHS41_002051</name>
</gene>
<reference evidence="1 2" key="1">
    <citation type="submission" date="2020-08" db="EMBL/GenBank/DDBJ databases">
        <title>Genomic Encyclopedia of Type Strains, Phase III (KMG-III): the genomes of soil and plant-associated and newly described type strains.</title>
        <authorList>
            <person name="Whitman W."/>
        </authorList>
    </citation>
    <scope>NUCLEOTIDE SEQUENCE [LARGE SCALE GENOMIC DNA]</scope>
    <source>
        <strain evidence="1 2">CECT 3237</strain>
    </source>
</reference>
<organism evidence="1 2">
    <name type="scientific">Streptomyces violarus</name>
    <dbReference type="NCBI Taxonomy" id="67380"/>
    <lineage>
        <taxon>Bacteria</taxon>
        <taxon>Bacillati</taxon>
        <taxon>Actinomycetota</taxon>
        <taxon>Actinomycetes</taxon>
        <taxon>Kitasatosporales</taxon>
        <taxon>Streptomycetaceae</taxon>
        <taxon>Streptomyces</taxon>
    </lineage>
</organism>
<evidence type="ECO:0000313" key="1">
    <source>
        <dbReference type="EMBL" id="MBB3075582.1"/>
    </source>
</evidence>
<name>A0A7W4ZN52_9ACTN</name>
<proteinExistence type="predicted"/>
<comment type="caution">
    <text evidence="1">The sequence shown here is derived from an EMBL/GenBank/DDBJ whole genome shotgun (WGS) entry which is preliminary data.</text>
</comment>
<sequence length="71" mass="8407">MKRSLSEFVAEQWSPTAEVTTREEVDRAHVLWRMARQEYFQQLGEQKPAPLVASSWVEEQERLRAYERIAA</sequence>
<dbReference type="EMBL" id="JACHXE010000001">
    <property type="protein sequence ID" value="MBB3075582.1"/>
    <property type="molecule type" value="Genomic_DNA"/>
</dbReference>
<protein>
    <submittedName>
        <fullName evidence="1">Uncharacterized protein</fullName>
    </submittedName>
</protein>
<dbReference type="Proteomes" id="UP000572907">
    <property type="component" value="Unassembled WGS sequence"/>
</dbReference>
<dbReference type="AlphaFoldDB" id="A0A7W4ZN52"/>
<keyword evidence="2" id="KW-1185">Reference proteome</keyword>
<accession>A0A7W4ZN52</accession>